<evidence type="ECO:0000256" key="12">
    <source>
        <dbReference type="ARBA" id="ARBA00023014"/>
    </source>
</evidence>
<evidence type="ECO:0000256" key="16">
    <source>
        <dbReference type="ARBA" id="ARBA00047415"/>
    </source>
</evidence>
<keyword evidence="10 17" id="KW-0560">Oxidoreductase</keyword>
<gene>
    <name evidence="17" type="primary">queH</name>
    <name evidence="18" type="ORF">ENV75_01395</name>
</gene>
<dbReference type="GO" id="GO:0008616">
    <property type="term" value="P:tRNA queuosine(34) biosynthetic process"/>
    <property type="evidence" value="ECO:0007669"/>
    <property type="project" value="UniProtKB-UniRule"/>
</dbReference>
<evidence type="ECO:0000313" key="18">
    <source>
        <dbReference type="EMBL" id="HGG99095.1"/>
    </source>
</evidence>
<evidence type="ECO:0000256" key="13">
    <source>
        <dbReference type="ARBA" id="ARBA00023157"/>
    </source>
</evidence>
<dbReference type="AlphaFoldDB" id="A0A7C4AIS4"/>
<feature type="binding site" evidence="17">
    <location>
        <position position="9"/>
    </location>
    <ligand>
        <name>[4Fe-4S] cluster</name>
        <dbReference type="ChEBI" id="CHEBI:49883"/>
    </ligand>
</feature>
<keyword evidence="8 17" id="KW-0479">Metal-binding</keyword>
<organism evidence="18">
    <name type="scientific">Thermodesulfovibrio aggregans</name>
    <dbReference type="NCBI Taxonomy" id="86166"/>
    <lineage>
        <taxon>Bacteria</taxon>
        <taxon>Pseudomonadati</taxon>
        <taxon>Nitrospirota</taxon>
        <taxon>Thermodesulfovibrionia</taxon>
        <taxon>Thermodesulfovibrionales</taxon>
        <taxon>Thermodesulfovibrionaceae</taxon>
        <taxon>Thermodesulfovibrio</taxon>
    </lineage>
</organism>
<feature type="binding site" evidence="17">
    <location>
        <position position="87"/>
    </location>
    <ligand>
        <name>[4Fe-4S] cluster</name>
        <dbReference type="ChEBI" id="CHEBI:49883"/>
    </ligand>
</feature>
<keyword evidence="14 17" id="KW-0676">Redox-active center</keyword>
<evidence type="ECO:0000256" key="10">
    <source>
        <dbReference type="ARBA" id="ARBA00023002"/>
    </source>
</evidence>
<evidence type="ECO:0000256" key="6">
    <source>
        <dbReference type="ARBA" id="ARBA00022485"/>
    </source>
</evidence>
<evidence type="ECO:0000256" key="7">
    <source>
        <dbReference type="ARBA" id="ARBA00022694"/>
    </source>
</evidence>
<keyword evidence="9 17" id="KW-0671">Queuosine biosynthesis</keyword>
<feature type="disulfide bond" description="Redox-active" evidence="17">
    <location>
        <begin position="164"/>
        <end position="166"/>
    </location>
</feature>
<protein>
    <recommendedName>
        <fullName evidence="5 17">Epoxyqueuosine reductase QueH</fullName>
        <ecNumber evidence="4 17">1.17.99.6</ecNumber>
    </recommendedName>
    <alternativeName>
        <fullName evidence="15 17">Queuosine biosynthesis protein QueH</fullName>
    </alternativeName>
</protein>
<dbReference type="Pfam" id="PF02677">
    <property type="entry name" value="QueH"/>
    <property type="match status" value="1"/>
</dbReference>
<evidence type="ECO:0000256" key="3">
    <source>
        <dbReference type="ARBA" id="ARBA00008207"/>
    </source>
</evidence>
<evidence type="ECO:0000256" key="4">
    <source>
        <dbReference type="ARBA" id="ARBA00012622"/>
    </source>
</evidence>
<comment type="similarity">
    <text evidence="3 17">Belongs to the QueH family.</text>
</comment>
<dbReference type="EC" id="1.17.99.6" evidence="4 17"/>
<keyword evidence="11 17" id="KW-0408">Iron</keyword>
<feature type="binding site" evidence="17">
    <location>
        <position position="8"/>
    </location>
    <ligand>
        <name>[4Fe-4S] cluster</name>
        <dbReference type="ChEBI" id="CHEBI:49883"/>
    </ligand>
</feature>
<dbReference type="EMBL" id="DTHO01000011">
    <property type="protein sequence ID" value="HGG99095.1"/>
    <property type="molecule type" value="Genomic_DNA"/>
</dbReference>
<evidence type="ECO:0000256" key="11">
    <source>
        <dbReference type="ARBA" id="ARBA00023004"/>
    </source>
</evidence>
<sequence length="181" mass="21609">MKILVHTCCSNCAIHPVSILKNRGFEVILFWYNPNIHPYTEYRMRLESLKKLQHLWGLHVLYNEDYKDFYKFIRMVSGNEKGRCCICYRIRLERTAQKATQMGIENFTTTLLVSPYQKFDKIVEIGKEVGKNNGINFIPEDFRNGFREAMNLSKELELYRQKYCGCIYSEAERYLKEINYE</sequence>
<comment type="catalytic activity">
    <reaction evidence="16 17">
        <text>epoxyqueuosine(34) in tRNA + AH2 = queuosine(34) in tRNA + A + H2O</text>
        <dbReference type="Rhea" id="RHEA:32159"/>
        <dbReference type="Rhea" id="RHEA-COMP:18571"/>
        <dbReference type="Rhea" id="RHEA-COMP:18582"/>
        <dbReference type="ChEBI" id="CHEBI:13193"/>
        <dbReference type="ChEBI" id="CHEBI:15377"/>
        <dbReference type="ChEBI" id="CHEBI:17499"/>
        <dbReference type="ChEBI" id="CHEBI:194431"/>
        <dbReference type="ChEBI" id="CHEBI:194443"/>
        <dbReference type="EC" id="1.17.99.6"/>
    </reaction>
</comment>
<dbReference type="GO" id="GO:0051539">
    <property type="term" value="F:4 iron, 4 sulfur cluster binding"/>
    <property type="evidence" value="ECO:0007669"/>
    <property type="project" value="UniProtKB-UniRule"/>
</dbReference>
<evidence type="ECO:0000256" key="15">
    <source>
        <dbReference type="ARBA" id="ARBA00031446"/>
    </source>
</evidence>
<comment type="function">
    <text evidence="1 17">Catalyzes the conversion of epoxyqueuosine (oQ) to queuosine (Q), which is a hypermodified base found in the wobble positions of tRNA(Asp), tRNA(Asn), tRNA(His) and tRNA(Tyr).</text>
</comment>
<keyword evidence="6 17" id="KW-0004">4Fe-4S</keyword>
<dbReference type="UniPathway" id="UPA00392"/>
<comment type="caution">
    <text evidence="18">The sequence shown here is derived from an EMBL/GenBank/DDBJ whole genome shotgun (WGS) entry which is preliminary data.</text>
</comment>
<name>A0A7C4AIS4_9BACT</name>
<evidence type="ECO:0000256" key="17">
    <source>
        <dbReference type="HAMAP-Rule" id="MF_02089"/>
    </source>
</evidence>
<evidence type="ECO:0000256" key="14">
    <source>
        <dbReference type="ARBA" id="ARBA00023284"/>
    </source>
</evidence>
<evidence type="ECO:0000256" key="9">
    <source>
        <dbReference type="ARBA" id="ARBA00022785"/>
    </source>
</evidence>
<keyword evidence="12 17" id="KW-0411">Iron-sulfur</keyword>
<dbReference type="HAMAP" id="MF_02089">
    <property type="entry name" value="QueH"/>
    <property type="match status" value="1"/>
</dbReference>
<proteinExistence type="inferred from homology"/>
<dbReference type="GO" id="GO:0052693">
    <property type="term" value="F:epoxyqueuosine reductase activity"/>
    <property type="evidence" value="ECO:0007669"/>
    <property type="project" value="UniProtKB-UniRule"/>
</dbReference>
<keyword evidence="7 17" id="KW-0819">tRNA processing</keyword>
<dbReference type="PANTHER" id="PTHR36701">
    <property type="entry name" value="EPOXYQUEUOSINE REDUCTASE QUEH"/>
    <property type="match status" value="1"/>
</dbReference>
<keyword evidence="13 17" id="KW-1015">Disulfide bond</keyword>
<feature type="binding site" evidence="17">
    <location>
        <position position="84"/>
    </location>
    <ligand>
        <name>[4Fe-4S] cluster</name>
        <dbReference type="ChEBI" id="CHEBI:49883"/>
    </ligand>
</feature>
<dbReference type="PANTHER" id="PTHR36701:SF1">
    <property type="entry name" value="EPOXYQUEUOSINE REDUCTASE QUEH"/>
    <property type="match status" value="1"/>
</dbReference>
<dbReference type="GO" id="GO:0046872">
    <property type="term" value="F:metal ion binding"/>
    <property type="evidence" value="ECO:0007669"/>
    <property type="project" value="UniProtKB-KW"/>
</dbReference>
<reference evidence="18" key="1">
    <citation type="journal article" date="2020" name="mSystems">
        <title>Genome- and Community-Level Interaction Insights into Carbon Utilization and Element Cycling Functions of Hydrothermarchaeota in Hydrothermal Sediment.</title>
        <authorList>
            <person name="Zhou Z."/>
            <person name="Liu Y."/>
            <person name="Xu W."/>
            <person name="Pan J."/>
            <person name="Luo Z.H."/>
            <person name="Li M."/>
        </authorList>
    </citation>
    <scope>NUCLEOTIDE SEQUENCE [LARGE SCALE GENOMIC DNA]</scope>
    <source>
        <strain evidence="18">SpSt-788</strain>
    </source>
</reference>
<evidence type="ECO:0000256" key="1">
    <source>
        <dbReference type="ARBA" id="ARBA00002268"/>
    </source>
</evidence>
<dbReference type="InterPro" id="IPR003828">
    <property type="entry name" value="QueH"/>
</dbReference>
<accession>A0A7C4AIS4</accession>
<evidence type="ECO:0000256" key="8">
    <source>
        <dbReference type="ARBA" id="ARBA00022723"/>
    </source>
</evidence>
<comment type="pathway">
    <text evidence="2 17">tRNA modification; tRNA-queuosine biosynthesis.</text>
</comment>
<evidence type="ECO:0000256" key="5">
    <source>
        <dbReference type="ARBA" id="ARBA00016895"/>
    </source>
</evidence>
<evidence type="ECO:0000256" key="2">
    <source>
        <dbReference type="ARBA" id="ARBA00004691"/>
    </source>
</evidence>